<proteinExistence type="predicted"/>
<accession>A0A0W8G173</accession>
<dbReference type="EMBL" id="LNQE01000386">
    <property type="protein sequence ID" value="KUG26920.1"/>
    <property type="molecule type" value="Genomic_DNA"/>
</dbReference>
<reference evidence="5" key="1">
    <citation type="journal article" date="2015" name="Proc. Natl. Acad. Sci. U.S.A.">
        <title>Networks of energetic and metabolic interactions define dynamics in microbial communities.</title>
        <authorList>
            <person name="Embree M."/>
            <person name="Liu J.K."/>
            <person name="Al-Bassam M.M."/>
            <person name="Zengler K."/>
        </authorList>
    </citation>
    <scope>NUCLEOTIDE SEQUENCE</scope>
</reference>
<keyword evidence="2" id="KW-0472">Membrane</keyword>
<keyword evidence="1" id="KW-0732">Signal</keyword>
<dbReference type="InterPro" id="IPR011990">
    <property type="entry name" value="TPR-like_helical_dom_sf"/>
</dbReference>
<dbReference type="InterPro" id="IPR039565">
    <property type="entry name" value="BamD-like"/>
</dbReference>
<name>A0A0W8G173_9ZZZZ</name>
<protein>
    <submittedName>
        <fullName evidence="5">Outer membrane assembly lipoprotein yfio</fullName>
    </submittedName>
</protein>
<keyword evidence="5" id="KW-0449">Lipoprotein</keyword>
<comment type="caution">
    <text evidence="5">The sequence shown here is derived from an EMBL/GenBank/DDBJ whole genome shotgun (WGS) entry which is preliminary data.</text>
</comment>
<gene>
    <name evidence="5" type="ORF">ASZ90_003227</name>
</gene>
<dbReference type="Pfam" id="PF13525">
    <property type="entry name" value="YfiO"/>
    <property type="match status" value="1"/>
</dbReference>
<evidence type="ECO:0000259" key="4">
    <source>
        <dbReference type="Pfam" id="PF13525"/>
    </source>
</evidence>
<organism evidence="5">
    <name type="scientific">hydrocarbon metagenome</name>
    <dbReference type="NCBI Taxonomy" id="938273"/>
    <lineage>
        <taxon>unclassified sequences</taxon>
        <taxon>metagenomes</taxon>
        <taxon>ecological metagenomes</taxon>
    </lineage>
</organism>
<dbReference type="AlphaFoldDB" id="A0A0W8G173"/>
<evidence type="ECO:0000256" key="1">
    <source>
        <dbReference type="ARBA" id="ARBA00022729"/>
    </source>
</evidence>
<dbReference type="InterPro" id="IPR017689">
    <property type="entry name" value="BamD"/>
</dbReference>
<sequence length="246" mass="28574">MKLFLAILAVVLIVGCSGGIDTTLLTPDEHFNYALELFQKEDYQDAQLEFQSILLQYPGSAVNDDAQYYLGLTYFRRGQYLLAAYEFSKLIRDIPASEFVPDAQYMLAESYYQLSPPFPLDQSYSRKAIEEFQAFIDYFPLSPKVAEAEQKIKEMNDKLAEKLFSNAVIYEKMSYYKAAIKYYGDVYEIYHDTRFGPLALLKKIQLEISRDEIASAKRDINKFLAQYPDHESSMSVRQLEEQYMNQ</sequence>
<dbReference type="PROSITE" id="PS51257">
    <property type="entry name" value="PROKAR_LIPOPROTEIN"/>
    <property type="match status" value="1"/>
</dbReference>
<feature type="domain" description="Outer membrane lipoprotein BamD-like" evidence="4">
    <location>
        <begin position="27"/>
        <end position="202"/>
    </location>
</feature>
<dbReference type="SUPFAM" id="SSF48452">
    <property type="entry name" value="TPR-like"/>
    <property type="match status" value="1"/>
</dbReference>
<keyword evidence="3" id="KW-0998">Cell outer membrane</keyword>
<dbReference type="NCBIfam" id="TIGR03302">
    <property type="entry name" value="OM_YfiO"/>
    <property type="match status" value="1"/>
</dbReference>
<evidence type="ECO:0000256" key="3">
    <source>
        <dbReference type="ARBA" id="ARBA00023237"/>
    </source>
</evidence>
<dbReference type="Gene3D" id="1.25.40.10">
    <property type="entry name" value="Tetratricopeptide repeat domain"/>
    <property type="match status" value="1"/>
</dbReference>
<evidence type="ECO:0000256" key="2">
    <source>
        <dbReference type="ARBA" id="ARBA00023136"/>
    </source>
</evidence>
<evidence type="ECO:0000313" key="5">
    <source>
        <dbReference type="EMBL" id="KUG26920.1"/>
    </source>
</evidence>